<protein>
    <submittedName>
        <fullName evidence="1">Uncharacterized protein</fullName>
    </submittedName>
</protein>
<dbReference type="Proteomes" id="UP000237438">
    <property type="component" value="Unassembled WGS sequence"/>
</dbReference>
<evidence type="ECO:0000313" key="2">
    <source>
        <dbReference type="Proteomes" id="UP000237438"/>
    </source>
</evidence>
<evidence type="ECO:0000313" key="1">
    <source>
        <dbReference type="EMBL" id="POS82743.1"/>
    </source>
</evidence>
<keyword evidence="2" id="KW-1185">Reference proteome</keyword>
<accession>A0A2S4PL51</accession>
<organism evidence="1 2">
    <name type="scientific">Erysiphe pulchra</name>
    <dbReference type="NCBI Taxonomy" id="225359"/>
    <lineage>
        <taxon>Eukaryota</taxon>
        <taxon>Fungi</taxon>
        <taxon>Dikarya</taxon>
        <taxon>Ascomycota</taxon>
        <taxon>Pezizomycotina</taxon>
        <taxon>Leotiomycetes</taxon>
        <taxon>Erysiphales</taxon>
        <taxon>Erysiphaceae</taxon>
        <taxon>Erysiphe</taxon>
    </lineage>
</organism>
<comment type="caution">
    <text evidence="1">The sequence shown here is derived from an EMBL/GenBank/DDBJ whole genome shotgun (WGS) entry which is preliminary data.</text>
</comment>
<name>A0A2S4PL51_9PEZI</name>
<reference evidence="1 2" key="1">
    <citation type="submission" date="2017-10" db="EMBL/GenBank/DDBJ databases">
        <title>Development of genomic resources for the powdery mildew, Erysiphe pulchra.</title>
        <authorList>
            <person name="Wadl P.A."/>
            <person name="Mack B.M."/>
            <person name="Moore G."/>
            <person name="Beltz S.B."/>
        </authorList>
    </citation>
    <scope>NUCLEOTIDE SEQUENCE [LARGE SCALE GENOMIC DNA]</scope>
    <source>
        <strain evidence="1">Cflorida</strain>
    </source>
</reference>
<sequence>MKTSNSRKLLSTHQQRDLRRDQRTQVILIADVGIIEEMVIVYHVESVSFGEDDKAKRGGIHFTPAFDTNHLNTTSAHYKRGATFSTALMDPMDTRHVPPSPPASSASFIFSLFTPPNFTSVSECDCNIQSVRPTVIPVALLKRAAQNTVEKVSNR</sequence>
<dbReference type="EMBL" id="PEDP01002309">
    <property type="protein sequence ID" value="POS82743.1"/>
    <property type="molecule type" value="Genomic_DNA"/>
</dbReference>
<dbReference type="AlphaFoldDB" id="A0A2S4PL51"/>
<proteinExistence type="predicted"/>
<gene>
    <name evidence="1" type="ORF">EPUL_006092</name>
</gene>
<dbReference type="OrthoDB" id="10593566at2759"/>